<dbReference type="EMBL" id="JAHSTU010000014">
    <property type="protein sequence ID" value="MBV4524312.1"/>
    <property type="molecule type" value="Genomic_DNA"/>
</dbReference>
<name>A0ABS6QZE7_9PSED</name>
<evidence type="ECO:0000313" key="1">
    <source>
        <dbReference type="EMBL" id="MBV4524312.1"/>
    </source>
</evidence>
<dbReference type="RefSeq" id="WP_217873516.1">
    <property type="nucleotide sequence ID" value="NZ_JAHSTU010000014.1"/>
</dbReference>
<comment type="caution">
    <text evidence="1">The sequence shown here is derived from an EMBL/GenBank/DDBJ whole genome shotgun (WGS) entry which is preliminary data.</text>
</comment>
<dbReference type="Proteomes" id="UP001049200">
    <property type="component" value="Unassembled WGS sequence"/>
</dbReference>
<keyword evidence="2" id="KW-1185">Reference proteome</keyword>
<gene>
    <name evidence="1" type="ORF">KVG88_30020</name>
</gene>
<reference evidence="1" key="1">
    <citation type="submission" date="2021-06" db="EMBL/GenBank/DDBJ databases">
        <title>Updating the genus Pseudomonas: Description of 43 new species and partition of the Pseudomonas putida group.</title>
        <authorList>
            <person name="Girard L."/>
            <person name="Lood C."/>
            <person name="Vandamme P."/>
            <person name="Rokni-Zadeh H."/>
            <person name="Van Noort V."/>
            <person name="Hofte M."/>
            <person name="Lavigne R."/>
            <person name="De Mot R."/>
        </authorList>
    </citation>
    <scope>NUCLEOTIDE SEQUENCE</scope>
    <source>
        <strain evidence="1">SWRI74</strain>
    </source>
</reference>
<proteinExistence type="predicted"/>
<sequence>MTVNSHVVLSSTFQNIHDLGRKASTADAVLVIHGHENIQLLIKQFPWPVATPKDMMEFYGPNGQLMVQPQNAKTKFEGPVAMYEVVAGTVSDALIALIESGAQFDATAYRGRPDDYTRKEEILKASMVMDTPDIDWENDTPLLYAGTLHFHWFANK</sequence>
<protein>
    <submittedName>
        <fullName evidence="1">Uncharacterized protein</fullName>
    </submittedName>
</protein>
<accession>A0ABS6QZE7</accession>
<organism evidence="1 2">
    <name type="scientific">Pseudomonas azerbaijanoccidentalis</name>
    <dbReference type="NCBI Taxonomy" id="2842347"/>
    <lineage>
        <taxon>Bacteria</taxon>
        <taxon>Pseudomonadati</taxon>
        <taxon>Pseudomonadota</taxon>
        <taxon>Gammaproteobacteria</taxon>
        <taxon>Pseudomonadales</taxon>
        <taxon>Pseudomonadaceae</taxon>
        <taxon>Pseudomonas</taxon>
    </lineage>
</organism>
<evidence type="ECO:0000313" key="2">
    <source>
        <dbReference type="Proteomes" id="UP001049200"/>
    </source>
</evidence>